<dbReference type="EMBL" id="KV875099">
    <property type="protein sequence ID" value="OIW27214.1"/>
    <property type="molecule type" value="Genomic_DNA"/>
</dbReference>
<feature type="compositionally biased region" description="Acidic residues" evidence="1">
    <location>
        <begin position="1"/>
        <end position="10"/>
    </location>
</feature>
<proteinExistence type="predicted"/>
<protein>
    <submittedName>
        <fullName evidence="2">Uncharacterized protein</fullName>
    </submittedName>
</protein>
<organism evidence="2 3">
    <name type="scientific">Coniochaeta ligniaria NRRL 30616</name>
    <dbReference type="NCBI Taxonomy" id="1408157"/>
    <lineage>
        <taxon>Eukaryota</taxon>
        <taxon>Fungi</taxon>
        <taxon>Dikarya</taxon>
        <taxon>Ascomycota</taxon>
        <taxon>Pezizomycotina</taxon>
        <taxon>Sordariomycetes</taxon>
        <taxon>Sordariomycetidae</taxon>
        <taxon>Coniochaetales</taxon>
        <taxon>Coniochaetaceae</taxon>
        <taxon>Coniochaeta</taxon>
    </lineage>
</organism>
<feature type="region of interest" description="Disordered" evidence="1">
    <location>
        <begin position="203"/>
        <end position="223"/>
    </location>
</feature>
<gene>
    <name evidence="2" type="ORF">CONLIGDRAFT_418246</name>
</gene>
<accession>A0A1J7IIC1</accession>
<feature type="compositionally biased region" description="Gly residues" evidence="1">
    <location>
        <begin position="149"/>
        <end position="173"/>
    </location>
</feature>
<evidence type="ECO:0000313" key="3">
    <source>
        <dbReference type="Proteomes" id="UP000182658"/>
    </source>
</evidence>
<dbReference type="AlphaFoldDB" id="A0A1J7IIC1"/>
<feature type="compositionally biased region" description="Gly residues" evidence="1">
    <location>
        <begin position="73"/>
        <end position="89"/>
    </location>
</feature>
<dbReference type="OrthoDB" id="5419162at2759"/>
<feature type="region of interest" description="Disordered" evidence="1">
    <location>
        <begin position="1"/>
        <end position="180"/>
    </location>
</feature>
<reference evidence="2 3" key="1">
    <citation type="submission" date="2016-10" db="EMBL/GenBank/DDBJ databases">
        <title>Draft genome sequence of Coniochaeta ligniaria NRRL30616, a lignocellulolytic fungus for bioabatement of inhibitors in plant biomass hydrolysates.</title>
        <authorList>
            <consortium name="DOE Joint Genome Institute"/>
            <person name="Jimenez D.J."/>
            <person name="Hector R.E."/>
            <person name="Riley R."/>
            <person name="Sun H."/>
            <person name="Grigoriev I.V."/>
            <person name="Van Elsas J.D."/>
            <person name="Nichols N.N."/>
        </authorList>
    </citation>
    <scope>NUCLEOTIDE SEQUENCE [LARGE SCALE GENOMIC DNA]</scope>
    <source>
        <strain evidence="2 3">NRRL 30616</strain>
    </source>
</reference>
<evidence type="ECO:0000313" key="2">
    <source>
        <dbReference type="EMBL" id="OIW27214.1"/>
    </source>
</evidence>
<evidence type="ECO:0000256" key="1">
    <source>
        <dbReference type="SAM" id="MobiDB-lite"/>
    </source>
</evidence>
<feature type="compositionally biased region" description="Gly residues" evidence="1">
    <location>
        <begin position="211"/>
        <end position="223"/>
    </location>
</feature>
<keyword evidence="3" id="KW-1185">Reference proteome</keyword>
<dbReference type="InParanoid" id="A0A1J7IIC1"/>
<name>A0A1J7IIC1_9PEZI</name>
<sequence length="223" mass="22286">MDPPDSDQEAESAAMAAMMGFTSFGAPKPPPSKKRRYNPRADAATAADSDPDESEPWGTGANTLPLLPRSVVRGGGVGETAMEGGGEAEQGGEIDLGLEGSDAAGDEGAGRGAGGDDEDPAPRYIDTSRSPVRTGGDETASAPSAAASGYGGYQPAGGRGGRGGGGGGAGPPGGKRIWWTDYYDPSSNENPWEGLEKARGLEPVGSWLPRGHGGGRVGGGRSG</sequence>
<dbReference type="Proteomes" id="UP000182658">
    <property type="component" value="Unassembled WGS sequence"/>
</dbReference>